<evidence type="ECO:0000313" key="2">
    <source>
        <dbReference type="EMBL" id="BAN65020.1"/>
    </source>
</evidence>
<keyword evidence="1" id="KW-0472">Membrane</keyword>
<accession>S6C8T8</accession>
<reference evidence="2" key="1">
    <citation type="journal article" date="2014" name="BMC Genomics">
        <title>The Babesia bovis gene and promoter model: an update from full-length EST analysis.</title>
        <authorList>
            <person name="Yamagishi J."/>
            <person name="Wakaguri H."/>
            <person name="Yokoyama N."/>
            <person name="Yamashita R."/>
            <person name="Suzuki Y."/>
            <person name="Xuan X."/>
            <person name="Igarashi I."/>
        </authorList>
    </citation>
    <scope>NUCLEOTIDE SEQUENCE</scope>
    <source>
        <strain evidence="2">Texas</strain>
    </source>
</reference>
<organism evidence="2">
    <name type="scientific">Babesia bovis</name>
    <dbReference type="NCBI Taxonomy" id="5865"/>
    <lineage>
        <taxon>Eukaryota</taxon>
        <taxon>Sar</taxon>
        <taxon>Alveolata</taxon>
        <taxon>Apicomplexa</taxon>
        <taxon>Aconoidasida</taxon>
        <taxon>Piroplasmida</taxon>
        <taxon>Babesiidae</taxon>
        <taxon>Babesia</taxon>
    </lineage>
</organism>
<keyword evidence="1" id="KW-0812">Transmembrane</keyword>
<protein>
    <submittedName>
        <fullName evidence="2">Uncharacterized protein</fullName>
    </submittedName>
</protein>
<dbReference type="AlphaFoldDB" id="S6C8T8"/>
<feature type="transmembrane region" description="Helical" evidence="1">
    <location>
        <begin position="60"/>
        <end position="85"/>
    </location>
</feature>
<gene>
    <name evidence="2" type="primary">BBOV_II005120</name>
</gene>
<dbReference type="VEuPathDB" id="PiroplasmaDB:BBOV_II005120"/>
<sequence length="200" mass="22416">MYNAKAADEVYLIPNSSSSLRRGTYGQLLLISSFLYLCPILDVILVWWSSSSQITNASSTLFKFCVVSYTCVNVATSLTGFGGMIFKNESALNVSLVLILMENTLTLLCTTTVTVFILFGSNIFSIHHAPPFLQYMESNRRIGVLICLLLIWVRISYYFLIWAITDLEHMYHGDCKILKRSSMSGQVPPDDGITIDIITE</sequence>
<evidence type="ECO:0000256" key="1">
    <source>
        <dbReference type="SAM" id="Phobius"/>
    </source>
</evidence>
<proteinExistence type="evidence at transcript level"/>
<feature type="transmembrane region" description="Helical" evidence="1">
    <location>
        <begin position="25"/>
        <end position="48"/>
    </location>
</feature>
<feature type="transmembrane region" description="Helical" evidence="1">
    <location>
        <begin position="105"/>
        <end position="124"/>
    </location>
</feature>
<dbReference type="EMBL" id="AK441226">
    <property type="protein sequence ID" value="BAN65020.1"/>
    <property type="molecule type" value="mRNA"/>
</dbReference>
<feature type="transmembrane region" description="Helical" evidence="1">
    <location>
        <begin position="144"/>
        <end position="164"/>
    </location>
</feature>
<keyword evidence="1" id="KW-1133">Transmembrane helix</keyword>
<name>S6C8T8_BABBO</name>